<evidence type="ECO:0000313" key="1">
    <source>
        <dbReference type="EMBL" id="AZA50559.1"/>
    </source>
</evidence>
<name>A0A376E1V1_CHRCU</name>
<evidence type="ECO:0000313" key="3">
    <source>
        <dbReference type="Proteomes" id="UP000255224"/>
    </source>
</evidence>
<evidence type="ECO:0000313" key="2">
    <source>
        <dbReference type="EMBL" id="STD00483.1"/>
    </source>
</evidence>
<dbReference type="EMBL" id="UFVQ01000003">
    <property type="protein sequence ID" value="STD00483.1"/>
    <property type="molecule type" value="Genomic_DNA"/>
</dbReference>
<reference evidence="1" key="3">
    <citation type="submission" date="2018-11" db="EMBL/GenBank/DDBJ databases">
        <title>Proposal to divide the Flavobacteriaceae and reorganize its genera based on Amino Acid Identity values calculated from whole genome sequences.</title>
        <authorList>
            <person name="Nicholson A.C."/>
            <person name="Gulvik C.A."/>
            <person name="Whitney A.M."/>
            <person name="Humrighouse B.W."/>
            <person name="Bell M."/>
            <person name="Holmes B."/>
            <person name="Steigerwalt A."/>
            <person name="Villarma A."/>
            <person name="Sheth M."/>
            <person name="Batra D."/>
            <person name="Pryor J."/>
            <person name="Bernardet J.-F."/>
            <person name="Hugo C."/>
            <person name="Kampfer P."/>
            <person name="Newman J."/>
            <person name="Mcquiston J.R."/>
        </authorList>
    </citation>
    <scope>NUCLEOTIDE SEQUENCE [LARGE SCALE GENOMIC DNA]</scope>
    <source>
        <strain evidence="1">G0188</strain>
    </source>
</reference>
<accession>A0A376E1V1</accession>
<accession>A0A3G6MC87</accession>
<dbReference type="AlphaFoldDB" id="A0A376E1V1"/>
<proteinExistence type="predicted"/>
<reference evidence="2 3" key="1">
    <citation type="submission" date="2018-06" db="EMBL/GenBank/DDBJ databases">
        <authorList>
            <consortium name="Pathogen Informatics"/>
            <person name="Doyle S."/>
        </authorList>
    </citation>
    <scope>NUCLEOTIDE SEQUENCE [LARGE SCALE GENOMIC DNA]</scope>
    <source>
        <strain evidence="2 3">NCTC13533</strain>
    </source>
</reference>
<dbReference type="Proteomes" id="UP000273270">
    <property type="component" value="Chromosome"/>
</dbReference>
<dbReference type="RefSeq" id="WP_123881330.1">
    <property type="nucleotide sequence ID" value="NZ_CP033920.1"/>
</dbReference>
<reference evidence="4" key="2">
    <citation type="submission" date="2018-11" db="EMBL/GenBank/DDBJ databases">
        <title>Proposal to divide the Flavobacteriaceae and reorganize its genera based on Amino Acid Identity values calculated from whole genome sequences.</title>
        <authorList>
            <person name="Nicholson A.C."/>
            <person name="Gulvik C.A."/>
            <person name="Whitney A.M."/>
            <person name="Humrighouse B.W."/>
            <person name="Bell M."/>
            <person name="Holmes B."/>
            <person name="Steigerwalt A.G."/>
            <person name="Villarma A."/>
            <person name="Sheth M."/>
            <person name="Batra D."/>
            <person name="Pryor J."/>
            <person name="Bernardet J.-F."/>
            <person name="Hugo C."/>
            <person name="Kampfer P."/>
            <person name="Newman J."/>
            <person name="McQuiston J.R."/>
        </authorList>
    </citation>
    <scope>NUCLEOTIDE SEQUENCE [LARGE SCALE GENOMIC DNA]</scope>
    <source>
        <strain evidence="4">G0188</strain>
    </source>
</reference>
<dbReference type="KEGG" id="ccau:EG346_21295"/>
<dbReference type="Proteomes" id="UP000255224">
    <property type="component" value="Unassembled WGS sequence"/>
</dbReference>
<gene>
    <name evidence="1" type="ORF">EG346_21295</name>
    <name evidence="2" type="ORF">NCTC13533_02936</name>
</gene>
<keyword evidence="4" id="KW-1185">Reference proteome</keyword>
<evidence type="ECO:0000313" key="4">
    <source>
        <dbReference type="Proteomes" id="UP000273270"/>
    </source>
</evidence>
<sequence length="149" mass="17326">MAYSVIEQRTLDLNIFFRDDEKIIHLASAGGDLPLNLLNSDEYNESFFESLIQLEPIFEIQINPNLIEILGNNENQINIEQYIYDFVEIAKRGIFSYDKTFLSNPESKKYHLVAMPLNPDKLNINSEKLIKINQTVSTSFDIQNFEFIN</sequence>
<organism evidence="2 3">
    <name type="scientific">Chryseobacterium carnipullorum</name>
    <dbReference type="NCBI Taxonomy" id="1124835"/>
    <lineage>
        <taxon>Bacteria</taxon>
        <taxon>Pseudomonadati</taxon>
        <taxon>Bacteroidota</taxon>
        <taxon>Flavobacteriia</taxon>
        <taxon>Flavobacteriales</taxon>
        <taxon>Weeksellaceae</taxon>
        <taxon>Chryseobacterium group</taxon>
        <taxon>Chryseobacterium</taxon>
    </lineage>
</organism>
<protein>
    <submittedName>
        <fullName evidence="2">Uncharacterized protein</fullName>
    </submittedName>
</protein>
<dbReference type="EMBL" id="CP033920">
    <property type="protein sequence ID" value="AZA50559.1"/>
    <property type="molecule type" value="Genomic_DNA"/>
</dbReference>
<dbReference type="OrthoDB" id="666171at2"/>